<dbReference type="GO" id="GO:0005829">
    <property type="term" value="C:cytosol"/>
    <property type="evidence" value="ECO:0007669"/>
    <property type="project" value="TreeGrafter"/>
</dbReference>
<keyword evidence="7" id="KW-0808">Transferase</keyword>
<dbReference type="AlphaFoldDB" id="A0AAC9WER4"/>
<reference evidence="7 9" key="2">
    <citation type="submission" date="2017-03" db="EMBL/GenBank/DDBJ databases">
        <title>Complete sequence of Clostridium formicaceticum DSM 92.</title>
        <authorList>
            <person name="Poehlein A."/>
            <person name="Karl M."/>
            <person name="Bengelsdorf F.R."/>
            <person name="Duerre P."/>
            <person name="Daniel R."/>
        </authorList>
    </citation>
    <scope>NUCLEOTIDE SEQUENCE [LARGE SCALE GENOMIC DNA]</scope>
    <source>
        <strain evidence="7 9">DSM 92</strain>
    </source>
</reference>
<dbReference type="SUPFAM" id="SSF56752">
    <property type="entry name" value="D-aminoacid aminotransferase-like PLP-dependent enzymes"/>
    <property type="match status" value="1"/>
</dbReference>
<dbReference type="InterPro" id="IPR043131">
    <property type="entry name" value="BCAT-like_N"/>
</dbReference>
<accession>A0AAC9WER4</accession>
<evidence type="ECO:0000256" key="5">
    <source>
        <dbReference type="RuleBase" id="RU004516"/>
    </source>
</evidence>
<name>A0AAC9WER4_9CLOT</name>
<dbReference type="Pfam" id="PF01063">
    <property type="entry name" value="Aminotran_4"/>
    <property type="match status" value="1"/>
</dbReference>
<dbReference type="EMBL" id="CP020559">
    <property type="protein sequence ID" value="ARE86011.1"/>
    <property type="molecule type" value="Genomic_DNA"/>
</dbReference>
<sequence length="283" mass="32373">MKGSHKEMHKDYFLINGKIAPAEAFDPHEITKTTSVYEVIRIIHGIPLFLEEHLERLNQSFHLLGFDFSIDKKSITQQIHQLVEINKCYHYNLKLIVNNLKEAYPNIFLFFIESNYPSHQQYEKGIAAILYQGERENPNAKVILKSFRQQVQEALKAADAYEAILVDQHQQITEGSRSNIFLVKEDILYTAPAAKVLKGVTRNRIIDLCKSLKFSVVETPISLTFLREADGLFMTGTSPKVLPITSVDGKPYDSIRNATIYKVQRAYDAAIENYINGRIHSQS</sequence>
<reference evidence="6 8" key="1">
    <citation type="submission" date="2016-10" db="EMBL/GenBank/DDBJ databases">
        <title>Complete Genome Sequence of Acetogen Clostridium formicoaceticum ATCC 27076.</title>
        <authorList>
            <person name="Bao T."/>
            <person name="Cheng C."/>
            <person name="Zhao J."/>
            <person name="Yang S.-T."/>
            <person name="Wang J."/>
            <person name="Wang M."/>
        </authorList>
    </citation>
    <scope>NUCLEOTIDE SEQUENCE [LARGE SCALE GENOMIC DNA]</scope>
    <source>
        <strain evidence="6 8">ATCC 27076</strain>
    </source>
</reference>
<keyword evidence="7" id="KW-0032">Aminotransferase</keyword>
<dbReference type="PANTHER" id="PTHR42743:SF11">
    <property type="entry name" value="AMINODEOXYCHORISMATE LYASE"/>
    <property type="match status" value="1"/>
</dbReference>
<dbReference type="PROSITE" id="PS00770">
    <property type="entry name" value="AA_TRANSFER_CLASS_4"/>
    <property type="match status" value="1"/>
</dbReference>
<dbReference type="Proteomes" id="UP000192478">
    <property type="component" value="Chromosome"/>
</dbReference>
<evidence type="ECO:0000256" key="2">
    <source>
        <dbReference type="ARBA" id="ARBA00009320"/>
    </source>
</evidence>
<dbReference type="PANTHER" id="PTHR42743">
    <property type="entry name" value="AMINO-ACID AMINOTRANSFERASE"/>
    <property type="match status" value="1"/>
</dbReference>
<dbReference type="EC" id="2.6.1.42" evidence="7"/>
<dbReference type="GO" id="GO:0046394">
    <property type="term" value="P:carboxylic acid biosynthetic process"/>
    <property type="evidence" value="ECO:0007669"/>
    <property type="project" value="UniProtKB-ARBA"/>
</dbReference>
<proteinExistence type="inferred from homology"/>
<evidence type="ECO:0000256" key="1">
    <source>
        <dbReference type="ARBA" id="ARBA00001933"/>
    </source>
</evidence>
<organism evidence="7 9">
    <name type="scientific">Clostridium formicaceticum</name>
    <dbReference type="NCBI Taxonomy" id="1497"/>
    <lineage>
        <taxon>Bacteria</taxon>
        <taxon>Bacillati</taxon>
        <taxon>Bacillota</taxon>
        <taxon>Clostridia</taxon>
        <taxon>Eubacteriales</taxon>
        <taxon>Clostridiaceae</taxon>
        <taxon>Clostridium</taxon>
    </lineage>
</organism>
<dbReference type="CDD" id="cd00449">
    <property type="entry name" value="PLPDE_IV"/>
    <property type="match status" value="1"/>
</dbReference>
<dbReference type="Gene3D" id="3.30.470.10">
    <property type="match status" value="1"/>
</dbReference>
<dbReference type="GO" id="GO:0008652">
    <property type="term" value="P:amino acid biosynthetic process"/>
    <property type="evidence" value="ECO:0007669"/>
    <property type="project" value="UniProtKB-ARBA"/>
</dbReference>
<evidence type="ECO:0000313" key="7">
    <source>
        <dbReference type="EMBL" id="ARE86011.1"/>
    </source>
</evidence>
<comment type="cofactor">
    <cofactor evidence="1 5">
        <name>pyridoxal 5'-phosphate</name>
        <dbReference type="ChEBI" id="CHEBI:597326"/>
    </cofactor>
</comment>
<dbReference type="InterPro" id="IPR036038">
    <property type="entry name" value="Aminotransferase-like"/>
</dbReference>
<dbReference type="Proteomes" id="UP000177894">
    <property type="component" value="Chromosome"/>
</dbReference>
<gene>
    <name evidence="7" type="primary">ilvE_1</name>
    <name evidence="6" type="ORF">BJL90_07165</name>
    <name evidence="7" type="ORF">CLFO_03270</name>
</gene>
<dbReference type="RefSeq" id="WP_070973060.1">
    <property type="nucleotide sequence ID" value="NZ_CP020559.1"/>
</dbReference>
<dbReference type="EMBL" id="CP017603">
    <property type="protein sequence ID" value="AOY78280.1"/>
    <property type="molecule type" value="Genomic_DNA"/>
</dbReference>
<keyword evidence="3 5" id="KW-0663">Pyridoxal phosphate</keyword>
<evidence type="ECO:0000256" key="4">
    <source>
        <dbReference type="RuleBase" id="RU004106"/>
    </source>
</evidence>
<dbReference type="InterPro" id="IPR001544">
    <property type="entry name" value="Aminotrans_IV"/>
</dbReference>
<dbReference type="GO" id="GO:0004084">
    <property type="term" value="F:branched-chain-amino-acid transaminase activity"/>
    <property type="evidence" value="ECO:0007669"/>
    <property type="project" value="UniProtKB-EC"/>
</dbReference>
<dbReference type="InterPro" id="IPR018300">
    <property type="entry name" value="Aminotrans_IV_CS"/>
</dbReference>
<evidence type="ECO:0000313" key="9">
    <source>
        <dbReference type="Proteomes" id="UP000192478"/>
    </source>
</evidence>
<dbReference type="KEGG" id="cfm:BJL90_07165"/>
<dbReference type="FunFam" id="3.20.10.10:FF:000002">
    <property type="entry name" value="D-alanine aminotransferase"/>
    <property type="match status" value="1"/>
</dbReference>
<evidence type="ECO:0000256" key="3">
    <source>
        <dbReference type="ARBA" id="ARBA00022898"/>
    </source>
</evidence>
<dbReference type="InterPro" id="IPR043132">
    <property type="entry name" value="BCAT-like_C"/>
</dbReference>
<evidence type="ECO:0000313" key="8">
    <source>
        <dbReference type="Proteomes" id="UP000177894"/>
    </source>
</evidence>
<evidence type="ECO:0000313" key="6">
    <source>
        <dbReference type="EMBL" id="AOY78280.1"/>
    </source>
</evidence>
<comment type="similarity">
    <text evidence="2 4">Belongs to the class-IV pyridoxal-phosphate-dependent aminotransferase family.</text>
</comment>
<keyword evidence="8" id="KW-1185">Reference proteome</keyword>
<dbReference type="InterPro" id="IPR050571">
    <property type="entry name" value="Class-IV_PLP-Dep_Aminotrnsfr"/>
</dbReference>
<protein>
    <submittedName>
        <fullName evidence="6">Aminotransferase IV</fullName>
    </submittedName>
    <submittedName>
        <fullName evidence="7">Branched-chain-amino-acid aminotransferase</fullName>
        <ecNumber evidence="7">2.6.1.42</ecNumber>
    </submittedName>
</protein>
<dbReference type="Gene3D" id="3.20.10.10">
    <property type="entry name" value="D-amino Acid Aminotransferase, subunit A, domain 2"/>
    <property type="match status" value="1"/>
</dbReference>